<feature type="domain" description="RNA polymerase sigma factor 70 region 4 type 2" evidence="7">
    <location>
        <begin position="107"/>
        <end position="158"/>
    </location>
</feature>
<feature type="domain" description="RNA polymerase sigma-70 region 2" evidence="6">
    <location>
        <begin position="14"/>
        <end position="79"/>
    </location>
</feature>
<keyword evidence="4" id="KW-0238">DNA-binding</keyword>
<evidence type="ECO:0000256" key="5">
    <source>
        <dbReference type="ARBA" id="ARBA00023163"/>
    </source>
</evidence>
<dbReference type="InterPro" id="IPR039425">
    <property type="entry name" value="RNA_pol_sigma-70-like"/>
</dbReference>
<dbReference type="SUPFAM" id="SSF88659">
    <property type="entry name" value="Sigma3 and sigma4 domains of RNA polymerase sigma factors"/>
    <property type="match status" value="1"/>
</dbReference>
<comment type="similarity">
    <text evidence="1">Belongs to the sigma-70 factor family. ECF subfamily.</text>
</comment>
<evidence type="ECO:0000256" key="2">
    <source>
        <dbReference type="ARBA" id="ARBA00023015"/>
    </source>
</evidence>
<keyword evidence="9" id="KW-1185">Reference proteome</keyword>
<dbReference type="InterPro" id="IPR007627">
    <property type="entry name" value="RNA_pol_sigma70_r2"/>
</dbReference>
<evidence type="ECO:0000313" key="9">
    <source>
        <dbReference type="Proteomes" id="UP000216852"/>
    </source>
</evidence>
<name>A0ABX4GUN8_9BACI</name>
<dbReference type="Gene3D" id="1.10.1740.10">
    <property type="match status" value="1"/>
</dbReference>
<gene>
    <name evidence="8" type="ORF">CHH48_16625</name>
</gene>
<dbReference type="PANTHER" id="PTHR43133:SF8">
    <property type="entry name" value="RNA POLYMERASE SIGMA FACTOR HI_1459-RELATED"/>
    <property type="match status" value="1"/>
</dbReference>
<evidence type="ECO:0000256" key="4">
    <source>
        <dbReference type="ARBA" id="ARBA00023125"/>
    </source>
</evidence>
<dbReference type="PANTHER" id="PTHR43133">
    <property type="entry name" value="RNA POLYMERASE ECF-TYPE SIGMA FACTO"/>
    <property type="match status" value="1"/>
</dbReference>
<evidence type="ECO:0000259" key="7">
    <source>
        <dbReference type="Pfam" id="PF08281"/>
    </source>
</evidence>
<dbReference type="Proteomes" id="UP000216852">
    <property type="component" value="Unassembled WGS sequence"/>
</dbReference>
<sequence length="167" mass="20012">MNRREPLDLITEEYERNYPNLKRYLMTLTRDEQLAEDIIQEVFSKLLQMPELIYSTTSLEGWLIKASKNKLIDYFRKKRPCLLEQDLITNTGATDKNEMEQKIIRTEAINELLSDLNAIDKNIFLLKEHYGFTFKEIAAFLNLPETTLKVRLFRMKKRWLKYREGDK</sequence>
<dbReference type="NCBIfam" id="TIGR02937">
    <property type="entry name" value="sigma70-ECF"/>
    <property type="match status" value="1"/>
</dbReference>
<evidence type="ECO:0000256" key="1">
    <source>
        <dbReference type="ARBA" id="ARBA00010641"/>
    </source>
</evidence>
<dbReference type="Gene3D" id="1.10.10.10">
    <property type="entry name" value="Winged helix-like DNA-binding domain superfamily/Winged helix DNA-binding domain"/>
    <property type="match status" value="1"/>
</dbReference>
<dbReference type="InterPro" id="IPR036388">
    <property type="entry name" value="WH-like_DNA-bd_sf"/>
</dbReference>
<evidence type="ECO:0000256" key="3">
    <source>
        <dbReference type="ARBA" id="ARBA00023082"/>
    </source>
</evidence>
<dbReference type="Pfam" id="PF08281">
    <property type="entry name" value="Sigma70_r4_2"/>
    <property type="match status" value="1"/>
</dbReference>
<reference evidence="8 9" key="1">
    <citation type="submission" date="2017-07" db="EMBL/GenBank/DDBJ databases">
        <title>Isolation and whole genome analysis of endospore-forming bacteria from heroin.</title>
        <authorList>
            <person name="Kalinowski J."/>
            <person name="Ahrens B."/>
            <person name="Al-Dilaimi A."/>
            <person name="Winkler A."/>
            <person name="Wibberg D."/>
            <person name="Schleenbecker U."/>
            <person name="Ruckert C."/>
            <person name="Wolfel R."/>
            <person name="Grass G."/>
        </authorList>
    </citation>
    <scope>NUCLEOTIDE SEQUENCE [LARGE SCALE GENOMIC DNA]</scope>
    <source>
        <strain evidence="8 9">7517-1</strain>
    </source>
</reference>
<keyword evidence="5" id="KW-0804">Transcription</keyword>
<evidence type="ECO:0000259" key="6">
    <source>
        <dbReference type="Pfam" id="PF04542"/>
    </source>
</evidence>
<protein>
    <recommendedName>
        <fullName evidence="10">RNA polymerase sigma-70 factor, ECF subfamily</fullName>
    </recommendedName>
</protein>
<organism evidence="8 9">
    <name type="scientific">Terribacillus saccharophilus</name>
    <dbReference type="NCBI Taxonomy" id="361277"/>
    <lineage>
        <taxon>Bacteria</taxon>
        <taxon>Bacillati</taxon>
        <taxon>Bacillota</taxon>
        <taxon>Bacilli</taxon>
        <taxon>Bacillales</taxon>
        <taxon>Bacillaceae</taxon>
        <taxon>Terribacillus</taxon>
    </lineage>
</organism>
<dbReference type="RefSeq" id="WP_095220441.1">
    <property type="nucleotide sequence ID" value="NZ_NPBJ01000035.1"/>
</dbReference>
<evidence type="ECO:0008006" key="10">
    <source>
        <dbReference type="Google" id="ProtNLM"/>
    </source>
</evidence>
<evidence type="ECO:0000313" key="8">
    <source>
        <dbReference type="EMBL" id="PAD98578.1"/>
    </source>
</evidence>
<keyword evidence="3" id="KW-0731">Sigma factor</keyword>
<dbReference type="EMBL" id="NPBJ01000035">
    <property type="protein sequence ID" value="PAD98578.1"/>
    <property type="molecule type" value="Genomic_DNA"/>
</dbReference>
<dbReference type="InterPro" id="IPR013324">
    <property type="entry name" value="RNA_pol_sigma_r3/r4-like"/>
</dbReference>
<dbReference type="InterPro" id="IPR014284">
    <property type="entry name" value="RNA_pol_sigma-70_dom"/>
</dbReference>
<proteinExistence type="inferred from homology"/>
<comment type="caution">
    <text evidence="8">The sequence shown here is derived from an EMBL/GenBank/DDBJ whole genome shotgun (WGS) entry which is preliminary data.</text>
</comment>
<dbReference type="InterPro" id="IPR013325">
    <property type="entry name" value="RNA_pol_sigma_r2"/>
</dbReference>
<accession>A0ABX4GUN8</accession>
<dbReference type="InterPro" id="IPR013249">
    <property type="entry name" value="RNA_pol_sigma70_r4_t2"/>
</dbReference>
<dbReference type="SUPFAM" id="SSF88946">
    <property type="entry name" value="Sigma2 domain of RNA polymerase sigma factors"/>
    <property type="match status" value="1"/>
</dbReference>
<dbReference type="Pfam" id="PF04542">
    <property type="entry name" value="Sigma70_r2"/>
    <property type="match status" value="1"/>
</dbReference>
<keyword evidence="2" id="KW-0805">Transcription regulation</keyword>